<keyword evidence="3" id="KW-1185">Reference proteome</keyword>
<dbReference type="Gene3D" id="3.40.50.2000">
    <property type="entry name" value="Glycogen Phosphorylase B"/>
    <property type="match status" value="2"/>
</dbReference>
<evidence type="ECO:0000313" key="2">
    <source>
        <dbReference type="EMBL" id="SFM47089.1"/>
    </source>
</evidence>
<sequence length="359" mass="38305">MRIALLAHIRHPVAPPFTGGMEAHSWHLAEGLVARGHDVVLFAAGDSDPRFAINAVVPEHHERRFPGLEHRGDPGLRAYVDDGYAAACDRIAAGEFDVLHNNSLSRLPLERQRTAWIPTVTSLHVPPYDALRGFVHASPAPGHWITVTSQAQLRTWWPASAPPEVSVLHNGVDPTAWPFQDRGDGSAAWCGRLAAIKGAHHAIAAARRAGIPLTLYGPIEEPDYWVARIAPQLGGPIRYGGHLDGRTLAAEIGRASVFLFTPCWDEPFGLVAIEAMACGLPVAGFDSGAAREVVGEAGHLAPAGDAAALAQAIGAALAIPRIIPQARVLRLFTRDRWLDRCEGLYAQACAGAAPDAHVG</sequence>
<feature type="domain" description="Glycosyltransferase subfamily 4-like N-terminal" evidence="1">
    <location>
        <begin position="19"/>
        <end position="174"/>
    </location>
</feature>
<dbReference type="SUPFAM" id="SSF53756">
    <property type="entry name" value="UDP-Glycosyltransferase/glycogen phosphorylase"/>
    <property type="match status" value="1"/>
</dbReference>
<dbReference type="RefSeq" id="WP_092044774.1">
    <property type="nucleotide sequence ID" value="NZ_FOTK01000033.1"/>
</dbReference>
<dbReference type="Pfam" id="PF13439">
    <property type="entry name" value="Glyco_transf_4"/>
    <property type="match status" value="1"/>
</dbReference>
<accession>A0A1I4R4B2</accession>
<dbReference type="STRING" id="582667.SAMN05192568_10338"/>
<dbReference type="Pfam" id="PF13692">
    <property type="entry name" value="Glyco_trans_1_4"/>
    <property type="match status" value="1"/>
</dbReference>
<gene>
    <name evidence="2" type="ORF">SAMN05192568_10338</name>
</gene>
<proteinExistence type="predicted"/>
<evidence type="ECO:0000259" key="1">
    <source>
        <dbReference type="Pfam" id="PF13439"/>
    </source>
</evidence>
<dbReference type="GO" id="GO:0016757">
    <property type="term" value="F:glycosyltransferase activity"/>
    <property type="evidence" value="ECO:0007669"/>
    <property type="project" value="UniProtKB-ARBA"/>
</dbReference>
<evidence type="ECO:0000313" key="3">
    <source>
        <dbReference type="Proteomes" id="UP000199048"/>
    </source>
</evidence>
<dbReference type="AlphaFoldDB" id="A0A1I4R4B2"/>
<keyword evidence="2" id="KW-0808">Transferase</keyword>
<dbReference type="EMBL" id="FOTK01000033">
    <property type="protein sequence ID" value="SFM47089.1"/>
    <property type="molecule type" value="Genomic_DNA"/>
</dbReference>
<dbReference type="PANTHER" id="PTHR12526">
    <property type="entry name" value="GLYCOSYLTRANSFERASE"/>
    <property type="match status" value="1"/>
</dbReference>
<reference evidence="3" key="1">
    <citation type="submission" date="2016-10" db="EMBL/GenBank/DDBJ databases">
        <authorList>
            <person name="Varghese N."/>
            <person name="Submissions S."/>
        </authorList>
    </citation>
    <scope>NUCLEOTIDE SEQUENCE [LARGE SCALE GENOMIC DNA]</scope>
    <source>
        <strain evidence="3">BL36</strain>
    </source>
</reference>
<dbReference type="OrthoDB" id="9801573at2"/>
<dbReference type="PANTHER" id="PTHR12526:SF595">
    <property type="entry name" value="BLL5217 PROTEIN"/>
    <property type="match status" value="1"/>
</dbReference>
<dbReference type="Proteomes" id="UP000199048">
    <property type="component" value="Unassembled WGS sequence"/>
</dbReference>
<name>A0A1I4R4B2_9HYPH</name>
<organism evidence="2 3">
    <name type="scientific">Methylobacterium pseudosasicola</name>
    <dbReference type="NCBI Taxonomy" id="582667"/>
    <lineage>
        <taxon>Bacteria</taxon>
        <taxon>Pseudomonadati</taxon>
        <taxon>Pseudomonadota</taxon>
        <taxon>Alphaproteobacteria</taxon>
        <taxon>Hyphomicrobiales</taxon>
        <taxon>Methylobacteriaceae</taxon>
        <taxon>Methylobacterium</taxon>
    </lineage>
</organism>
<protein>
    <submittedName>
        <fullName evidence="2">Glycosyltransferase involved in cell wall bisynthesis</fullName>
    </submittedName>
</protein>
<dbReference type="InterPro" id="IPR028098">
    <property type="entry name" value="Glyco_trans_4-like_N"/>
</dbReference>